<evidence type="ECO:0000313" key="2">
    <source>
        <dbReference type="EMBL" id="CAG8506689.1"/>
    </source>
</evidence>
<proteinExistence type="predicted"/>
<protein>
    <submittedName>
        <fullName evidence="2">4056_t:CDS:1</fullName>
    </submittedName>
</protein>
<dbReference type="Proteomes" id="UP000789831">
    <property type="component" value="Unassembled WGS sequence"/>
</dbReference>
<reference evidence="2" key="1">
    <citation type="submission" date="2021-06" db="EMBL/GenBank/DDBJ databases">
        <authorList>
            <person name="Kallberg Y."/>
            <person name="Tangrot J."/>
            <person name="Rosling A."/>
        </authorList>
    </citation>
    <scope>NUCLEOTIDE SEQUENCE</scope>
    <source>
        <strain evidence="2">MT106</strain>
    </source>
</reference>
<gene>
    <name evidence="2" type="ORF">AGERDE_LOCUS4528</name>
</gene>
<accession>A0A9N9F3Q9</accession>
<keyword evidence="1" id="KW-0472">Membrane</keyword>
<sequence length="110" mass="12610">MATAIPNGLVLEAEGQEAFHEMSRRERRFNTLPDNPARLIYIQALVDSKKTDRKKSDLEREQIYGAIYLATLISLTVLSATVYKEILKVFSGILNALMLERGNLEYFRIF</sequence>
<keyword evidence="3" id="KW-1185">Reference proteome</keyword>
<organism evidence="2 3">
    <name type="scientific">Ambispora gerdemannii</name>
    <dbReference type="NCBI Taxonomy" id="144530"/>
    <lineage>
        <taxon>Eukaryota</taxon>
        <taxon>Fungi</taxon>
        <taxon>Fungi incertae sedis</taxon>
        <taxon>Mucoromycota</taxon>
        <taxon>Glomeromycotina</taxon>
        <taxon>Glomeromycetes</taxon>
        <taxon>Archaeosporales</taxon>
        <taxon>Ambisporaceae</taxon>
        <taxon>Ambispora</taxon>
    </lineage>
</organism>
<evidence type="ECO:0000313" key="3">
    <source>
        <dbReference type="Proteomes" id="UP000789831"/>
    </source>
</evidence>
<comment type="caution">
    <text evidence="2">The sequence shown here is derived from an EMBL/GenBank/DDBJ whole genome shotgun (WGS) entry which is preliminary data.</text>
</comment>
<dbReference type="AlphaFoldDB" id="A0A9N9F3Q9"/>
<dbReference type="EMBL" id="CAJVPL010000529">
    <property type="protein sequence ID" value="CAG8506689.1"/>
    <property type="molecule type" value="Genomic_DNA"/>
</dbReference>
<name>A0A9N9F3Q9_9GLOM</name>
<dbReference type="OrthoDB" id="2406852at2759"/>
<feature type="transmembrane region" description="Helical" evidence="1">
    <location>
        <begin position="63"/>
        <end position="83"/>
    </location>
</feature>
<keyword evidence="1" id="KW-0812">Transmembrane</keyword>
<evidence type="ECO:0000256" key="1">
    <source>
        <dbReference type="SAM" id="Phobius"/>
    </source>
</evidence>
<keyword evidence="1" id="KW-1133">Transmembrane helix</keyword>